<evidence type="ECO:0000313" key="1">
    <source>
        <dbReference type="EMBL" id="SMO50684.1"/>
    </source>
</evidence>
<evidence type="ECO:0000313" key="2">
    <source>
        <dbReference type="Proteomes" id="UP000317593"/>
    </source>
</evidence>
<protein>
    <recommendedName>
        <fullName evidence="3">Outer membrane protein beta-barrel domain-containing protein</fullName>
    </recommendedName>
</protein>
<dbReference type="Proteomes" id="UP000317593">
    <property type="component" value="Unassembled WGS sequence"/>
</dbReference>
<reference evidence="1 2" key="1">
    <citation type="submission" date="2017-05" db="EMBL/GenBank/DDBJ databases">
        <authorList>
            <person name="Varghese N."/>
            <person name="Submissions S."/>
        </authorList>
    </citation>
    <scope>NUCLEOTIDE SEQUENCE [LARGE SCALE GENOMIC DNA]</scope>
    <source>
        <strain evidence="1 2">DSM 21194</strain>
    </source>
</reference>
<accession>A0A521BU11</accession>
<dbReference type="EMBL" id="FXTH01000004">
    <property type="protein sequence ID" value="SMO50684.1"/>
    <property type="molecule type" value="Genomic_DNA"/>
</dbReference>
<organism evidence="1 2">
    <name type="scientific">Fodinibius sediminis</name>
    <dbReference type="NCBI Taxonomy" id="1214077"/>
    <lineage>
        <taxon>Bacteria</taxon>
        <taxon>Pseudomonadati</taxon>
        <taxon>Balneolota</taxon>
        <taxon>Balneolia</taxon>
        <taxon>Balneolales</taxon>
        <taxon>Balneolaceae</taxon>
        <taxon>Fodinibius</taxon>
    </lineage>
</organism>
<sequence length="245" mass="27384">MFMVLLCTAAPAILAQDVSKFVVDLESGPVWQSRNDVQIPNTEAGTRFSLVDLAGEGPSPAVRLYLTWNISERHSLRSLLAPLAYTKTGSFSSQVDFAGESYLPGDPVDATYKFNSWRLGYRYRFLDNERLKLSVGFTAKIRDAKIKLTQGSTTSEKTDVGFVPLIYLGNDWRFAKQWHLLFDFEGLAGGPGRAFDVALKLYYAINDRWGGLSAGYRTLEGGADVESVYNFAWLHYALISGTYRF</sequence>
<keyword evidence="2" id="KW-1185">Reference proteome</keyword>
<dbReference type="AlphaFoldDB" id="A0A521BU11"/>
<proteinExistence type="predicted"/>
<evidence type="ECO:0008006" key="3">
    <source>
        <dbReference type="Google" id="ProtNLM"/>
    </source>
</evidence>
<name>A0A521BU11_9BACT</name>
<gene>
    <name evidence="1" type="ORF">SAMN06265218_10431</name>
</gene>